<feature type="transmembrane region" description="Helical" evidence="8">
    <location>
        <begin position="433"/>
        <end position="453"/>
    </location>
</feature>
<dbReference type="Proteomes" id="UP000036410">
    <property type="component" value="Chromosome"/>
</dbReference>
<feature type="transmembrane region" description="Helical" evidence="8">
    <location>
        <begin position="309"/>
        <end position="337"/>
    </location>
</feature>
<feature type="transmembrane region" description="Helical" evidence="8">
    <location>
        <begin position="358"/>
        <end position="380"/>
    </location>
</feature>
<keyword evidence="3" id="KW-0813">Transport</keyword>
<feature type="transmembrane region" description="Helical" evidence="8">
    <location>
        <begin position="230"/>
        <end position="252"/>
    </location>
</feature>
<dbReference type="AlphaFoldDB" id="A0A806TYS9"/>
<evidence type="ECO:0000256" key="7">
    <source>
        <dbReference type="RuleBase" id="RU362091"/>
    </source>
</evidence>
<dbReference type="InterPro" id="IPR050277">
    <property type="entry name" value="Sodium:Solute_Symporter"/>
</dbReference>
<name>A0A806TYS9_PRIMG</name>
<dbReference type="GO" id="GO:0022857">
    <property type="term" value="F:transmembrane transporter activity"/>
    <property type="evidence" value="ECO:0007669"/>
    <property type="project" value="InterPro"/>
</dbReference>
<evidence type="ECO:0000256" key="8">
    <source>
        <dbReference type="SAM" id="Phobius"/>
    </source>
</evidence>
<gene>
    <name evidence="9" type="primary">sglT_2</name>
    <name evidence="9" type="ORF">AS52_01871</name>
</gene>
<feature type="transmembrane region" description="Helical" evidence="8">
    <location>
        <begin position="147"/>
        <end position="170"/>
    </location>
</feature>
<feature type="transmembrane region" description="Helical" evidence="8">
    <location>
        <begin position="80"/>
        <end position="101"/>
    </location>
</feature>
<feature type="transmembrane region" description="Helical" evidence="8">
    <location>
        <begin position="6"/>
        <end position="28"/>
    </location>
</feature>
<feature type="transmembrane region" description="Helical" evidence="8">
    <location>
        <begin position="264"/>
        <end position="289"/>
    </location>
</feature>
<dbReference type="Gene3D" id="1.20.1730.10">
    <property type="entry name" value="Sodium/glucose cotransporter"/>
    <property type="match status" value="1"/>
</dbReference>
<evidence type="ECO:0000256" key="2">
    <source>
        <dbReference type="ARBA" id="ARBA00006434"/>
    </source>
</evidence>
<accession>A0A806TYS9</accession>
<evidence type="ECO:0000256" key="6">
    <source>
        <dbReference type="ARBA" id="ARBA00023136"/>
    </source>
</evidence>
<comment type="similarity">
    <text evidence="2 7">Belongs to the sodium:solute symporter (SSF) (TC 2.A.21) family.</text>
</comment>
<dbReference type="InterPro" id="IPR001734">
    <property type="entry name" value="Na/solute_symporter"/>
</dbReference>
<evidence type="ECO:0000256" key="1">
    <source>
        <dbReference type="ARBA" id="ARBA00004141"/>
    </source>
</evidence>
<evidence type="ECO:0000256" key="4">
    <source>
        <dbReference type="ARBA" id="ARBA00022692"/>
    </source>
</evidence>
<dbReference type="Pfam" id="PF00474">
    <property type="entry name" value="SSF"/>
    <property type="match status" value="1"/>
</dbReference>
<evidence type="ECO:0000256" key="5">
    <source>
        <dbReference type="ARBA" id="ARBA00022989"/>
    </source>
</evidence>
<sequence>MKALNPSSLVFVLAVIVVYILFTTWLTMRLRSKSSAEFNNAAKTLPALVVGILLMSEFIGTKSTVGTAESSFTGGIAASWSLITVTIAFFLFSFFLVNKFYGTGKYTISGIIEQKFGRSTKTVVSIIMIAALLLVNLGNYLSGSAAIASLLGLPLMTCAIITAIVSTFYFTFGGMKGVAWVTILHSFVKYAGVLITVGVALYLCGGFKPIVHELPKSYFTWDGTIGGGTIFAWLIGNMGAIFSTQFIIQAITSSKSAKAAKKSSLYAALLCLPLALAIGVIGVCARYLYPNIDPIYAFPVFLEHMNPVLTAIVATSLVASIFVGVSTVALATTTLIVDDFYVPKAKPSPEQQMKMTRIISVVVGIIPLLGVVLAPELLTLSFFTRALRTSIAVVAAMGFYLPFFSSNRGATIGLAMSGIFTTVWYLLGNPFGIDNMYVAVITPFIVMVIDRFIGGKDKKSENTESNTVEYIDAK</sequence>
<proteinExistence type="inferred from homology"/>
<evidence type="ECO:0000256" key="3">
    <source>
        <dbReference type="ARBA" id="ARBA00022448"/>
    </source>
</evidence>
<dbReference type="EMBL" id="CP010586">
    <property type="protein sequence ID" value="AKP76836.1"/>
    <property type="molecule type" value="Genomic_DNA"/>
</dbReference>
<keyword evidence="6 8" id="KW-0472">Membrane</keyword>
<dbReference type="PROSITE" id="PS50283">
    <property type="entry name" value="NA_SOLUT_SYMP_3"/>
    <property type="match status" value="1"/>
</dbReference>
<reference evidence="9 10" key="1">
    <citation type="submission" date="2015-01" db="EMBL/GenBank/DDBJ databases">
        <title>Genome sequence of bacillus megaterium Q3.</title>
        <authorList>
            <person name="Wang Y."/>
            <person name="Luo K."/>
            <person name="Bai L."/>
            <person name="Luo F."/>
        </authorList>
    </citation>
    <scope>NUCLEOTIDE SEQUENCE [LARGE SCALE GENOMIC DNA]</scope>
    <source>
        <strain evidence="9 10">Q3</strain>
    </source>
</reference>
<evidence type="ECO:0000313" key="9">
    <source>
        <dbReference type="EMBL" id="AKP76836.1"/>
    </source>
</evidence>
<feature type="transmembrane region" description="Helical" evidence="8">
    <location>
        <begin position="190"/>
        <end position="210"/>
    </location>
</feature>
<evidence type="ECO:0000313" key="10">
    <source>
        <dbReference type="Proteomes" id="UP000036410"/>
    </source>
</evidence>
<feature type="transmembrane region" description="Helical" evidence="8">
    <location>
        <begin position="410"/>
        <end position="427"/>
    </location>
</feature>
<dbReference type="GO" id="GO:0005886">
    <property type="term" value="C:plasma membrane"/>
    <property type="evidence" value="ECO:0007669"/>
    <property type="project" value="TreeGrafter"/>
</dbReference>
<dbReference type="CDD" id="cd10322">
    <property type="entry name" value="SLC5sbd"/>
    <property type="match status" value="1"/>
</dbReference>
<dbReference type="InterPro" id="IPR038377">
    <property type="entry name" value="Na/Glc_symporter_sf"/>
</dbReference>
<dbReference type="PANTHER" id="PTHR48086">
    <property type="entry name" value="SODIUM/PROLINE SYMPORTER-RELATED"/>
    <property type="match status" value="1"/>
</dbReference>
<dbReference type="RefSeq" id="WP_033578701.1">
    <property type="nucleotide sequence ID" value="NZ_CP010586.1"/>
</dbReference>
<feature type="transmembrane region" description="Helical" evidence="8">
    <location>
        <begin position="386"/>
        <end position="403"/>
    </location>
</feature>
<keyword evidence="5 8" id="KW-1133">Transmembrane helix</keyword>
<feature type="transmembrane region" description="Helical" evidence="8">
    <location>
        <begin position="40"/>
        <end position="60"/>
    </location>
</feature>
<keyword evidence="4 8" id="KW-0812">Transmembrane</keyword>
<comment type="subcellular location">
    <subcellularLocation>
        <location evidence="1">Membrane</location>
        <topology evidence="1">Multi-pass membrane protein</topology>
    </subcellularLocation>
</comment>
<feature type="transmembrane region" description="Helical" evidence="8">
    <location>
        <begin position="122"/>
        <end position="141"/>
    </location>
</feature>
<organism evidence="9 10">
    <name type="scientific">Priestia megaterium Q3</name>
    <dbReference type="NCBI Taxonomy" id="1452722"/>
    <lineage>
        <taxon>Bacteria</taxon>
        <taxon>Bacillati</taxon>
        <taxon>Bacillota</taxon>
        <taxon>Bacilli</taxon>
        <taxon>Bacillales</taxon>
        <taxon>Bacillaceae</taxon>
        <taxon>Priestia</taxon>
    </lineage>
</organism>
<dbReference type="PANTHER" id="PTHR48086:SF7">
    <property type="entry name" value="SODIUM-SOLUTE SYMPORTER-RELATED"/>
    <property type="match status" value="1"/>
</dbReference>
<protein>
    <submittedName>
        <fullName evidence="9">Na(+)/glucose symporter</fullName>
    </submittedName>
</protein>